<dbReference type="InterPro" id="IPR011050">
    <property type="entry name" value="Pectin_lyase_fold/virulence"/>
</dbReference>
<dbReference type="AlphaFoldDB" id="A0A0F9M8T7"/>
<dbReference type="InterPro" id="IPR022441">
    <property type="entry name" value="Para_beta_helix_rpt-2"/>
</dbReference>
<keyword evidence="1" id="KW-0812">Transmembrane</keyword>
<evidence type="ECO:0000259" key="2">
    <source>
        <dbReference type="SMART" id="SM00722"/>
    </source>
</evidence>
<dbReference type="InterPro" id="IPR007742">
    <property type="entry name" value="NosD_dom"/>
</dbReference>
<dbReference type="SMART" id="SM00722">
    <property type="entry name" value="CASH"/>
    <property type="match status" value="1"/>
</dbReference>
<dbReference type="SUPFAM" id="SSF51126">
    <property type="entry name" value="Pectin lyase-like"/>
    <property type="match status" value="1"/>
</dbReference>
<reference evidence="3" key="1">
    <citation type="journal article" date="2015" name="Nature">
        <title>Complex archaea that bridge the gap between prokaryotes and eukaryotes.</title>
        <authorList>
            <person name="Spang A."/>
            <person name="Saw J.H."/>
            <person name="Jorgensen S.L."/>
            <person name="Zaremba-Niedzwiedzka K."/>
            <person name="Martijn J."/>
            <person name="Lind A.E."/>
            <person name="van Eijk R."/>
            <person name="Schleper C."/>
            <person name="Guy L."/>
            <person name="Ettema T.J."/>
        </authorList>
    </citation>
    <scope>NUCLEOTIDE SEQUENCE</scope>
</reference>
<comment type="caution">
    <text evidence="3">The sequence shown here is derived from an EMBL/GenBank/DDBJ whole genome shotgun (WGS) entry which is preliminary data.</text>
</comment>
<dbReference type="InterPro" id="IPR012334">
    <property type="entry name" value="Pectin_lyas_fold"/>
</dbReference>
<gene>
    <name evidence="3" type="ORF">LCGC14_1103670</name>
</gene>
<organism evidence="3">
    <name type="scientific">marine sediment metagenome</name>
    <dbReference type="NCBI Taxonomy" id="412755"/>
    <lineage>
        <taxon>unclassified sequences</taxon>
        <taxon>metagenomes</taxon>
        <taxon>ecological metagenomes</taxon>
    </lineage>
</organism>
<sequence length="401" mass="44534">MTGSTGGIKIKNSHDKYFSIRNCSVYWDGFLYSGLEVGIYLENTTKGEVINNTVDSVIKGIYLFGSDDNRIINNTVHHQMAGILIGFSDFNYVEDNTVYSNEDGFQITGSDNNTVIKNLVRDNTNTGFRLFQGHYNTFIENQAKSNTDNGIHLSNSDDNTFSGNLISNNPDGIDLYVSDGNHFYENILTLSGRGIFADDGDGGSHNNLANSNMFIGNTIHAIDRTSTNDWNNSVIGNFWDNYTGSDSNNNGIGDVPHSFDGGIDYLPIWDDSAPIINIITPANNSFVTRHSPDYSIEITDPYLNEMWYTLDGGITNITFISNGTINQTLWGALWNTLSNGDIIIIKFYADDLFGYVSSIEVHLIVNIPASATVPGYPLFLIMGIFMISLIFISRRIIRRTK</sequence>
<name>A0A0F9M8T7_9ZZZZ</name>
<feature type="transmembrane region" description="Helical" evidence="1">
    <location>
        <begin position="373"/>
        <end position="392"/>
    </location>
</feature>
<dbReference type="Gene3D" id="2.160.20.10">
    <property type="entry name" value="Single-stranded right-handed beta-helix, Pectin lyase-like"/>
    <property type="match status" value="1"/>
</dbReference>
<dbReference type="InterPro" id="IPR006626">
    <property type="entry name" value="PbH1"/>
</dbReference>
<protein>
    <recommendedName>
        <fullName evidence="2">Carbohydrate-binding/sugar hydrolysis domain-containing protein</fullName>
    </recommendedName>
</protein>
<dbReference type="SMART" id="SM00710">
    <property type="entry name" value="PbH1"/>
    <property type="match status" value="7"/>
</dbReference>
<evidence type="ECO:0000256" key="1">
    <source>
        <dbReference type="SAM" id="Phobius"/>
    </source>
</evidence>
<dbReference type="Pfam" id="PF05048">
    <property type="entry name" value="NosD"/>
    <property type="match status" value="1"/>
</dbReference>
<keyword evidence="1" id="KW-0472">Membrane</keyword>
<accession>A0A0F9M8T7</accession>
<keyword evidence="1" id="KW-1133">Transmembrane helix</keyword>
<proteinExistence type="predicted"/>
<feature type="domain" description="Carbohydrate-binding/sugar hydrolysis" evidence="2">
    <location>
        <begin position="35"/>
        <end position="176"/>
    </location>
</feature>
<dbReference type="EMBL" id="LAZR01004990">
    <property type="protein sequence ID" value="KKN03840.1"/>
    <property type="molecule type" value="Genomic_DNA"/>
</dbReference>
<dbReference type="InterPro" id="IPR006633">
    <property type="entry name" value="Carb-bd_sugar_hydrolysis-dom"/>
</dbReference>
<dbReference type="NCBIfam" id="TIGR03804">
    <property type="entry name" value="para_beta_helix"/>
    <property type="match status" value="4"/>
</dbReference>
<evidence type="ECO:0000313" key="3">
    <source>
        <dbReference type="EMBL" id="KKN03840.1"/>
    </source>
</evidence>